<organism evidence="3 4">
    <name type="scientific">Methanonatronarchaeum thermophilum</name>
    <dbReference type="NCBI Taxonomy" id="1927129"/>
    <lineage>
        <taxon>Archaea</taxon>
        <taxon>Methanobacteriati</taxon>
        <taxon>Methanobacteriota</taxon>
        <taxon>Methanonatronarchaeia</taxon>
        <taxon>Methanonatronarchaeales</taxon>
        <taxon>Methanonatronarchaeaceae</taxon>
        <taxon>Methanonatronarchaeum</taxon>
    </lineage>
</organism>
<dbReference type="Proteomes" id="UP000195137">
    <property type="component" value="Unassembled WGS sequence"/>
</dbReference>
<reference evidence="3 4" key="1">
    <citation type="submission" date="2016-12" db="EMBL/GenBank/DDBJ databases">
        <title>Discovery of methanogenic haloarchaea.</title>
        <authorList>
            <person name="Sorokin D.Y."/>
            <person name="Makarova K.S."/>
            <person name="Abbas B."/>
            <person name="Ferrer M."/>
            <person name="Golyshin P.N."/>
        </authorList>
    </citation>
    <scope>NUCLEOTIDE SEQUENCE [LARGE SCALE GENOMIC DNA]</scope>
    <source>
        <strain evidence="3">AMET1</strain>
    </source>
</reference>
<dbReference type="RefSeq" id="WP_086636634.1">
    <property type="nucleotide sequence ID" value="NZ_MRZU01000002.1"/>
</dbReference>
<feature type="domain" description="Thiamine-phosphate synthase ThiN" evidence="2">
    <location>
        <begin position="15"/>
        <end position="181"/>
    </location>
</feature>
<dbReference type="Pfam" id="PF10120">
    <property type="entry name" value="ThiN"/>
    <property type="match status" value="1"/>
</dbReference>
<sequence>MDTKTERELLGGLLQATHLIEKTPTFSKLIPEVRTNIVYCQPNETDPKKVAAINGRITTINGKPKASGKPKIGCSDHMARALIEIKKHRPEIQAGINLRYNKQTTKAIKKTTNTKIGKIDRQKEPTPHKKGEKKSMPWKIKYLHQKYGEIPDIFYETPGLGKEPLYVYIGKDPYTLTKKTIKISKNITKHTHKT</sequence>
<dbReference type="Gene3D" id="3.40.225.10">
    <property type="entry name" value="Class II aldolase/adducin N-terminal domain"/>
    <property type="match status" value="1"/>
</dbReference>
<evidence type="ECO:0000259" key="2">
    <source>
        <dbReference type="Pfam" id="PF10120"/>
    </source>
</evidence>
<dbReference type="PANTHER" id="PTHR40730">
    <property type="entry name" value="TRANSCRIPTIONAL REGULATOR PROTEIN-LIKE PROTEIN"/>
    <property type="match status" value="1"/>
</dbReference>
<name>A0A1Y3GGV8_9EURY</name>
<dbReference type="OrthoDB" id="26806at2157"/>
<dbReference type="PANTHER" id="PTHR40730:SF4">
    <property type="entry name" value="TRANSCRIPTIONAL REGULATOR"/>
    <property type="match status" value="1"/>
</dbReference>
<dbReference type="EMBL" id="MRZU01000002">
    <property type="protein sequence ID" value="OUJ19543.1"/>
    <property type="molecule type" value="Genomic_DNA"/>
</dbReference>
<proteinExistence type="predicted"/>
<accession>A0A1Y3GGV8</accession>
<feature type="region of interest" description="Disordered" evidence="1">
    <location>
        <begin position="112"/>
        <end position="134"/>
    </location>
</feature>
<keyword evidence="4" id="KW-1185">Reference proteome</keyword>
<feature type="compositionally biased region" description="Basic and acidic residues" evidence="1">
    <location>
        <begin position="117"/>
        <end position="134"/>
    </location>
</feature>
<dbReference type="InterPro" id="IPR019293">
    <property type="entry name" value="ThiN"/>
</dbReference>
<evidence type="ECO:0000256" key="1">
    <source>
        <dbReference type="SAM" id="MobiDB-lite"/>
    </source>
</evidence>
<gene>
    <name evidence="3" type="ORF">AMET1_0214</name>
</gene>
<evidence type="ECO:0000313" key="3">
    <source>
        <dbReference type="EMBL" id="OUJ19543.1"/>
    </source>
</evidence>
<protein>
    <submittedName>
        <fullName evidence="3">Thiamin biosynthesis enzyme aldolase 2 family</fullName>
    </submittedName>
</protein>
<evidence type="ECO:0000313" key="4">
    <source>
        <dbReference type="Proteomes" id="UP000195137"/>
    </source>
</evidence>
<dbReference type="InterPro" id="IPR036409">
    <property type="entry name" value="Aldolase_II/adducin_N_sf"/>
</dbReference>
<dbReference type="SUPFAM" id="SSF53639">
    <property type="entry name" value="AraD/HMP-PK domain-like"/>
    <property type="match status" value="1"/>
</dbReference>
<dbReference type="AlphaFoldDB" id="A0A1Y3GGV8"/>
<comment type="caution">
    <text evidence="3">The sequence shown here is derived from an EMBL/GenBank/DDBJ whole genome shotgun (WGS) entry which is preliminary data.</text>
</comment>